<feature type="transmembrane region" description="Helical" evidence="1">
    <location>
        <begin position="12"/>
        <end position="31"/>
    </location>
</feature>
<dbReference type="PANTHER" id="PTHR30336">
    <property type="entry name" value="INNER MEMBRANE PROTEIN, PROBABLE PERMEASE"/>
    <property type="match status" value="1"/>
</dbReference>
<keyword evidence="1" id="KW-1133">Transmembrane helix</keyword>
<reference evidence="3 4" key="1">
    <citation type="submission" date="2022-01" db="EMBL/GenBank/DDBJ databases">
        <title>Whole genome-based taxonomy of the Shewanellaceae.</title>
        <authorList>
            <person name="Martin-Rodriguez A.J."/>
        </authorList>
    </citation>
    <scope>NUCLEOTIDE SEQUENCE [LARGE SCALE GENOMIC DNA]</scope>
    <source>
        <strain evidence="3 4">DSM 17177</strain>
    </source>
</reference>
<feature type="transmembrane region" description="Helical" evidence="1">
    <location>
        <begin position="37"/>
        <end position="61"/>
    </location>
</feature>
<keyword evidence="1" id="KW-0812">Transmembrane</keyword>
<accession>A0ABT0LCN9</accession>
<dbReference type="InterPro" id="IPR051599">
    <property type="entry name" value="Cell_Envelope_Assoc"/>
</dbReference>
<evidence type="ECO:0000256" key="1">
    <source>
        <dbReference type="SAM" id="Phobius"/>
    </source>
</evidence>
<evidence type="ECO:0000259" key="2">
    <source>
        <dbReference type="Pfam" id="PF02698"/>
    </source>
</evidence>
<comment type="caution">
    <text evidence="3">The sequence shown here is derived from an EMBL/GenBank/DDBJ whole genome shotgun (WGS) entry which is preliminary data.</text>
</comment>
<keyword evidence="1" id="KW-0472">Membrane</keyword>
<protein>
    <submittedName>
        <fullName evidence="3">YdcF family protein</fullName>
    </submittedName>
</protein>
<evidence type="ECO:0000313" key="3">
    <source>
        <dbReference type="EMBL" id="MCL1125444.1"/>
    </source>
</evidence>
<gene>
    <name evidence="3" type="ORF">L2764_13380</name>
</gene>
<dbReference type="CDD" id="cd06259">
    <property type="entry name" value="YdcF-like"/>
    <property type="match status" value="1"/>
</dbReference>
<dbReference type="InterPro" id="IPR003848">
    <property type="entry name" value="DUF218"/>
</dbReference>
<dbReference type="Proteomes" id="UP001203423">
    <property type="component" value="Unassembled WGS sequence"/>
</dbReference>
<sequence>MFYIKWVLGRLLSPLPACLGLMLVAFIFLYLDDNQLGYGLLGLGFIFLYLLSLQPVAFALLSPLEFTYPVYSGEPIRFIHVLGSGHFEASSLPITSQLSYTSSIRVVEAVRIWHLNPNATLLLSGYTGINHIRSTAVMHQELALALGIPANNIQIFEKPRDTEEEVLTIKSIIGDESVAVVTTASHMLRTMAFYNKMELQVIPAPTMHLSRTQICGMHFSHLYPEESYLHMSATALHEWIGLLWMKLK</sequence>
<dbReference type="EMBL" id="JAKIKS010000049">
    <property type="protein sequence ID" value="MCL1125444.1"/>
    <property type="molecule type" value="Genomic_DNA"/>
</dbReference>
<dbReference type="Pfam" id="PF02698">
    <property type="entry name" value="DUF218"/>
    <property type="match status" value="1"/>
</dbReference>
<name>A0ABT0LCN9_9GAMM</name>
<dbReference type="RefSeq" id="WP_248940758.1">
    <property type="nucleotide sequence ID" value="NZ_JAKIKS010000049.1"/>
</dbReference>
<feature type="domain" description="DUF218" evidence="2">
    <location>
        <begin position="78"/>
        <end position="241"/>
    </location>
</feature>
<evidence type="ECO:0000313" key="4">
    <source>
        <dbReference type="Proteomes" id="UP001203423"/>
    </source>
</evidence>
<keyword evidence="4" id="KW-1185">Reference proteome</keyword>
<dbReference type="PANTHER" id="PTHR30336:SF4">
    <property type="entry name" value="ENVELOPE BIOGENESIS FACTOR ELYC"/>
    <property type="match status" value="1"/>
</dbReference>
<organism evidence="3 4">
    <name type="scientific">Shewanella surugensis</name>
    <dbReference type="NCBI Taxonomy" id="212020"/>
    <lineage>
        <taxon>Bacteria</taxon>
        <taxon>Pseudomonadati</taxon>
        <taxon>Pseudomonadota</taxon>
        <taxon>Gammaproteobacteria</taxon>
        <taxon>Alteromonadales</taxon>
        <taxon>Shewanellaceae</taxon>
        <taxon>Shewanella</taxon>
    </lineage>
</organism>
<proteinExistence type="predicted"/>